<feature type="transmembrane region" description="Helical" evidence="9">
    <location>
        <begin position="192"/>
        <end position="211"/>
    </location>
</feature>
<feature type="transmembrane region" description="Helical" evidence="9">
    <location>
        <begin position="525"/>
        <end position="544"/>
    </location>
</feature>
<dbReference type="InterPro" id="IPR000109">
    <property type="entry name" value="POT_fam"/>
</dbReference>
<proteinExistence type="inferred from homology"/>
<feature type="transmembrane region" description="Helical" evidence="9">
    <location>
        <begin position="133"/>
        <end position="153"/>
    </location>
</feature>
<keyword evidence="5 9" id="KW-1133">Transmembrane helix</keyword>
<feature type="transmembrane region" description="Helical" evidence="9">
    <location>
        <begin position="251"/>
        <end position="272"/>
    </location>
</feature>
<evidence type="ECO:0000256" key="4">
    <source>
        <dbReference type="ARBA" id="ARBA00022692"/>
    </source>
</evidence>
<evidence type="ECO:0000256" key="9">
    <source>
        <dbReference type="SAM" id="Phobius"/>
    </source>
</evidence>
<accession>A0A1L7XWL4</accession>
<feature type="transmembrane region" description="Helical" evidence="9">
    <location>
        <begin position="435"/>
        <end position="458"/>
    </location>
</feature>
<protein>
    <submittedName>
        <fullName evidence="10">Probable peptide transporter PTR2-A</fullName>
    </submittedName>
</protein>
<keyword evidence="3 7" id="KW-0813">Transport</keyword>
<feature type="compositionally biased region" description="Basic and acidic residues" evidence="8">
    <location>
        <begin position="20"/>
        <end position="32"/>
    </location>
</feature>
<feature type="transmembrane region" description="Helical" evidence="9">
    <location>
        <begin position="492"/>
        <end position="513"/>
    </location>
</feature>
<evidence type="ECO:0000256" key="3">
    <source>
        <dbReference type="ARBA" id="ARBA00022448"/>
    </source>
</evidence>
<evidence type="ECO:0000313" key="10">
    <source>
        <dbReference type="EMBL" id="CZR69416.1"/>
    </source>
</evidence>
<feature type="transmembrane region" description="Helical" evidence="9">
    <location>
        <begin position="366"/>
        <end position="385"/>
    </location>
</feature>
<comment type="similarity">
    <text evidence="2 7">Belongs to the major facilitator superfamily. Proton-dependent oligopeptide transporter (POT/PTR) (TC 2.A.17) family.</text>
</comment>
<keyword evidence="6 9" id="KW-0472">Membrane</keyword>
<dbReference type="Pfam" id="PF00854">
    <property type="entry name" value="PTR2"/>
    <property type="match status" value="1"/>
</dbReference>
<evidence type="ECO:0000256" key="8">
    <source>
        <dbReference type="SAM" id="MobiDB-lite"/>
    </source>
</evidence>
<evidence type="ECO:0000256" key="7">
    <source>
        <dbReference type="RuleBase" id="RU003755"/>
    </source>
</evidence>
<name>A0A1L7XWL4_9HELO</name>
<evidence type="ECO:0000256" key="1">
    <source>
        <dbReference type="ARBA" id="ARBA00004141"/>
    </source>
</evidence>
<dbReference type="GO" id="GO:0071916">
    <property type="term" value="F:dipeptide transmembrane transporter activity"/>
    <property type="evidence" value="ECO:0007669"/>
    <property type="project" value="UniProtKB-ARBA"/>
</dbReference>
<feature type="region of interest" description="Disordered" evidence="8">
    <location>
        <begin position="20"/>
        <end position="70"/>
    </location>
</feature>
<feature type="transmembrane region" description="Helical" evidence="9">
    <location>
        <begin position="405"/>
        <end position="423"/>
    </location>
</feature>
<dbReference type="PROSITE" id="PS01022">
    <property type="entry name" value="PTR2_1"/>
    <property type="match status" value="1"/>
</dbReference>
<feature type="transmembrane region" description="Helical" evidence="9">
    <location>
        <begin position="278"/>
        <end position="299"/>
    </location>
</feature>
<comment type="subcellular location">
    <subcellularLocation>
        <location evidence="1 7">Membrane</location>
        <topology evidence="1 7">Multi-pass membrane protein</topology>
    </subcellularLocation>
</comment>
<evidence type="ECO:0000313" key="11">
    <source>
        <dbReference type="Proteomes" id="UP000184330"/>
    </source>
</evidence>
<dbReference type="Proteomes" id="UP000184330">
    <property type="component" value="Unassembled WGS sequence"/>
</dbReference>
<dbReference type="EMBL" id="FJOG01000070">
    <property type="protein sequence ID" value="CZR69416.1"/>
    <property type="molecule type" value="Genomic_DNA"/>
</dbReference>
<organism evidence="10 11">
    <name type="scientific">Phialocephala subalpina</name>
    <dbReference type="NCBI Taxonomy" id="576137"/>
    <lineage>
        <taxon>Eukaryota</taxon>
        <taxon>Fungi</taxon>
        <taxon>Dikarya</taxon>
        <taxon>Ascomycota</taxon>
        <taxon>Pezizomycotina</taxon>
        <taxon>Leotiomycetes</taxon>
        <taxon>Helotiales</taxon>
        <taxon>Mollisiaceae</taxon>
        <taxon>Phialocephala</taxon>
        <taxon>Phialocephala fortinii species complex</taxon>
    </lineage>
</organism>
<dbReference type="InterPro" id="IPR018456">
    <property type="entry name" value="PTR2_symporter_CS"/>
</dbReference>
<sequence>MPEHEMQAAEIHELALEAEIRNDKPTDPDKLNTELGFSAPRGSVQHEKGLDVHHGSDTTYGVTPDDEEPTEEEKVTLRRIGDKLPLSTWLVAIIELSERFTFYGCQGLFQNYIQRPLDGSLGRGALGQGHRTATALTTFFSLWCYVTPILGAIVADQYLGKYKTIVVFAGVYMVGLLILLLTSLPVSLQNGAGMGGLIAAILIIGIGTGGIKANVSPLIADQYTRKRMAVKTLPKTGERVIIDPAVTIQRIYLIFYVCINIGALSLLATPYMERDIGFWSAYLLCLCMFVVGFVTLVLGRKIYIVRPPQGSIITDAFKAIGIMIKHRNMDAPKPSYQEEFGRKHATPWDDLFIDELKRALQACKVFVFYPIYWVVYSQFSGNFVSQAAQMNGHGIPNDLMQNFDPIAILFFAPILDRLVYPLFQKYHTKFRPITRIAFGFIVASTSMLYAAVLQHFIYKAGPCYGHPLECPAAMQGTVALPNNIHIAIQTPAYMLIGISEIFASVTGLEYAYMKAPPSMKSFVQAMYLLTNAFGYAIGEAFTPLVGDPQIMWLFTGLCVGSFCVGVLFWVLFHKYDAREDEVNALDAKHDDLLNKQALNDAGEDYEKH</sequence>
<evidence type="ECO:0000256" key="5">
    <source>
        <dbReference type="ARBA" id="ARBA00022989"/>
    </source>
</evidence>
<feature type="compositionally biased region" description="Basic and acidic residues" evidence="8">
    <location>
        <begin position="44"/>
        <end position="56"/>
    </location>
</feature>
<dbReference type="GO" id="GO:0005886">
    <property type="term" value="C:plasma membrane"/>
    <property type="evidence" value="ECO:0007669"/>
    <property type="project" value="UniProtKB-ARBA"/>
</dbReference>
<reference evidence="10 11" key="1">
    <citation type="submission" date="2016-03" db="EMBL/GenBank/DDBJ databases">
        <authorList>
            <person name="Ploux O."/>
        </authorList>
    </citation>
    <scope>NUCLEOTIDE SEQUENCE [LARGE SCALE GENOMIC DNA]</scope>
    <source>
        <strain evidence="10 11">UAMH 11012</strain>
    </source>
</reference>
<dbReference type="InterPro" id="IPR036259">
    <property type="entry name" value="MFS_trans_sf"/>
</dbReference>
<evidence type="ECO:0000256" key="2">
    <source>
        <dbReference type="ARBA" id="ARBA00005982"/>
    </source>
</evidence>
<keyword evidence="4 7" id="KW-0812">Transmembrane</keyword>
<feature type="transmembrane region" description="Helical" evidence="9">
    <location>
        <begin position="550"/>
        <end position="572"/>
    </location>
</feature>
<dbReference type="Gene3D" id="1.20.1250.20">
    <property type="entry name" value="MFS general substrate transporter like domains"/>
    <property type="match status" value="1"/>
</dbReference>
<dbReference type="AlphaFoldDB" id="A0A1L7XWL4"/>
<dbReference type="PROSITE" id="PS01023">
    <property type="entry name" value="PTR2_2"/>
    <property type="match status" value="1"/>
</dbReference>
<gene>
    <name evidence="10" type="ORF">PAC_19316</name>
</gene>
<dbReference type="FunFam" id="1.20.1250.20:FF:000085">
    <property type="entry name" value="MFS peptide transporter Ptr2"/>
    <property type="match status" value="1"/>
</dbReference>
<evidence type="ECO:0000256" key="6">
    <source>
        <dbReference type="ARBA" id="ARBA00023136"/>
    </source>
</evidence>
<keyword evidence="11" id="KW-1185">Reference proteome</keyword>
<dbReference type="PANTHER" id="PTHR11654">
    <property type="entry name" value="OLIGOPEPTIDE TRANSPORTER-RELATED"/>
    <property type="match status" value="1"/>
</dbReference>
<dbReference type="SUPFAM" id="SSF103473">
    <property type="entry name" value="MFS general substrate transporter"/>
    <property type="match status" value="1"/>
</dbReference>
<dbReference type="OrthoDB" id="8904098at2759"/>
<feature type="transmembrane region" description="Helical" evidence="9">
    <location>
        <begin position="165"/>
        <end position="186"/>
    </location>
</feature>